<dbReference type="OrthoDB" id="10642571at2759"/>
<evidence type="ECO:0000256" key="1">
    <source>
        <dbReference type="SAM" id="Phobius"/>
    </source>
</evidence>
<dbReference type="EMBL" id="QKYT01000084">
    <property type="protein sequence ID" value="RIA94306.1"/>
    <property type="molecule type" value="Genomic_DNA"/>
</dbReference>
<feature type="transmembrane region" description="Helical" evidence="1">
    <location>
        <begin position="78"/>
        <end position="97"/>
    </location>
</feature>
<name>A0A397TBH6_9GLOM</name>
<protein>
    <submittedName>
        <fullName evidence="2">Uncharacterized protein</fullName>
    </submittedName>
</protein>
<gene>
    <name evidence="2" type="ORF">C1645_734887</name>
</gene>
<keyword evidence="3" id="KW-1185">Reference proteome</keyword>
<evidence type="ECO:0000313" key="3">
    <source>
        <dbReference type="Proteomes" id="UP000265703"/>
    </source>
</evidence>
<proteinExistence type="predicted"/>
<keyword evidence="1" id="KW-0472">Membrane</keyword>
<comment type="caution">
    <text evidence="2">The sequence shown here is derived from an EMBL/GenBank/DDBJ whole genome shotgun (WGS) entry which is preliminary data.</text>
</comment>
<dbReference type="AlphaFoldDB" id="A0A397TBH6"/>
<evidence type="ECO:0000313" key="2">
    <source>
        <dbReference type="EMBL" id="RIA94306.1"/>
    </source>
</evidence>
<reference evidence="2 3" key="1">
    <citation type="submission" date="2018-06" db="EMBL/GenBank/DDBJ databases">
        <title>Comparative genomics reveals the genomic features of Rhizophagus irregularis, R. cerebriforme, R. diaphanum and Gigaspora rosea, and their symbiotic lifestyle signature.</title>
        <authorList>
            <person name="Morin E."/>
            <person name="San Clemente H."/>
            <person name="Chen E.C.H."/>
            <person name="De La Providencia I."/>
            <person name="Hainaut M."/>
            <person name="Kuo A."/>
            <person name="Kohler A."/>
            <person name="Murat C."/>
            <person name="Tang N."/>
            <person name="Roy S."/>
            <person name="Loubradou J."/>
            <person name="Henrissat B."/>
            <person name="Grigoriev I.V."/>
            <person name="Corradi N."/>
            <person name="Roux C."/>
            <person name="Martin F.M."/>
        </authorList>
    </citation>
    <scope>NUCLEOTIDE SEQUENCE [LARGE SCALE GENOMIC DNA]</scope>
    <source>
        <strain evidence="2 3">DAOM 227022</strain>
    </source>
</reference>
<dbReference type="Proteomes" id="UP000265703">
    <property type="component" value="Unassembled WGS sequence"/>
</dbReference>
<keyword evidence="1" id="KW-0812">Transmembrane</keyword>
<organism evidence="2 3">
    <name type="scientific">Glomus cerebriforme</name>
    <dbReference type="NCBI Taxonomy" id="658196"/>
    <lineage>
        <taxon>Eukaryota</taxon>
        <taxon>Fungi</taxon>
        <taxon>Fungi incertae sedis</taxon>
        <taxon>Mucoromycota</taxon>
        <taxon>Glomeromycotina</taxon>
        <taxon>Glomeromycetes</taxon>
        <taxon>Glomerales</taxon>
        <taxon>Glomeraceae</taxon>
        <taxon>Glomus</taxon>
    </lineage>
</organism>
<keyword evidence="1" id="KW-1133">Transmembrane helix</keyword>
<accession>A0A397TBH6</accession>
<sequence>MSREVWIEVIGAIDFELLMELKAMSDSNSIKVVLALDRLAGIGRWPFGHFSRPNWPKKFLAVAKCQYCIKVKNKGRNLWIFILLMIIVSGICTVTFLELSGREPSDSRD</sequence>